<reference evidence="1" key="1">
    <citation type="submission" date="2023-04" db="EMBL/GenBank/DDBJ databases">
        <authorList>
            <consortium name="ELIXIR-Norway"/>
        </authorList>
    </citation>
    <scope>NUCLEOTIDE SEQUENCE [LARGE SCALE GENOMIC DNA]</scope>
</reference>
<protein>
    <submittedName>
        <fullName evidence="1">Uncharacterized protein</fullName>
    </submittedName>
</protein>
<evidence type="ECO:0000313" key="1">
    <source>
        <dbReference type="EMBL" id="CAI9180169.1"/>
    </source>
</evidence>
<gene>
    <name evidence="1" type="ORF">MRATA1EN1_LOCUS29131</name>
</gene>
<accession>A0ABN9A2F5</accession>
<sequence>MILLYVNINFTVQNIGNDKNVIKCQSSGSVQEKLSKEGMPGKRASSLASLLDLFLPQDLTSVSLKRCFCLRIETVCLWPIRLFRGNGNGDFCCVAGGGKKGYMAGASVWNLDRWLLRTRL</sequence>
<proteinExistence type="predicted"/>
<dbReference type="EMBL" id="OX460343">
    <property type="protein sequence ID" value="CAI9180169.1"/>
    <property type="molecule type" value="Genomic_DNA"/>
</dbReference>
<evidence type="ECO:0000313" key="2">
    <source>
        <dbReference type="Proteomes" id="UP001176941"/>
    </source>
</evidence>
<dbReference type="Proteomes" id="UP001176941">
    <property type="component" value="Chromosome X"/>
</dbReference>
<organism evidence="1 2">
    <name type="scientific">Rangifer tarandus platyrhynchus</name>
    <name type="common">Svalbard reindeer</name>
    <dbReference type="NCBI Taxonomy" id="3082113"/>
    <lineage>
        <taxon>Eukaryota</taxon>
        <taxon>Metazoa</taxon>
        <taxon>Chordata</taxon>
        <taxon>Craniata</taxon>
        <taxon>Vertebrata</taxon>
        <taxon>Euteleostomi</taxon>
        <taxon>Mammalia</taxon>
        <taxon>Eutheria</taxon>
        <taxon>Laurasiatheria</taxon>
        <taxon>Artiodactyla</taxon>
        <taxon>Ruminantia</taxon>
        <taxon>Pecora</taxon>
        <taxon>Cervidae</taxon>
        <taxon>Odocoileinae</taxon>
        <taxon>Rangifer</taxon>
    </lineage>
</organism>
<keyword evidence="2" id="KW-1185">Reference proteome</keyword>
<name>A0ABN9A2F5_RANTA</name>